<protein>
    <submittedName>
        <fullName evidence="2">PHP domain-containing protein</fullName>
    </submittedName>
</protein>
<dbReference type="PANTHER" id="PTHR42924">
    <property type="entry name" value="EXONUCLEASE"/>
    <property type="match status" value="1"/>
</dbReference>
<dbReference type="InterPro" id="IPR016195">
    <property type="entry name" value="Pol/histidinol_Pase-like"/>
</dbReference>
<proteinExistence type="predicted"/>
<dbReference type="Gene3D" id="3.20.20.140">
    <property type="entry name" value="Metal-dependent hydrolases"/>
    <property type="match status" value="1"/>
</dbReference>
<dbReference type="GO" id="GO:0035312">
    <property type="term" value="F:5'-3' DNA exonuclease activity"/>
    <property type="evidence" value="ECO:0007669"/>
    <property type="project" value="TreeGrafter"/>
</dbReference>
<dbReference type="Proteomes" id="UP000824128">
    <property type="component" value="Unassembled WGS sequence"/>
</dbReference>
<dbReference type="InterPro" id="IPR003141">
    <property type="entry name" value="Pol/His_phosphatase_N"/>
</dbReference>
<dbReference type="SMART" id="SM00481">
    <property type="entry name" value="POLIIIAc"/>
    <property type="match status" value="1"/>
</dbReference>
<dbReference type="SUPFAM" id="SSF89550">
    <property type="entry name" value="PHP domain-like"/>
    <property type="match status" value="1"/>
</dbReference>
<comment type="caution">
    <text evidence="2">The sequence shown here is derived from an EMBL/GenBank/DDBJ whole genome shotgun (WGS) entry which is preliminary data.</text>
</comment>
<name>A0A9D1N3H1_9FIRM</name>
<dbReference type="PANTHER" id="PTHR42924:SF3">
    <property type="entry name" value="POLYMERASE_HISTIDINOL PHOSPHATASE N-TERMINAL DOMAIN-CONTAINING PROTEIN"/>
    <property type="match status" value="1"/>
</dbReference>
<evidence type="ECO:0000313" key="3">
    <source>
        <dbReference type="Proteomes" id="UP000824128"/>
    </source>
</evidence>
<dbReference type="AlphaFoldDB" id="A0A9D1N3H1"/>
<dbReference type="InterPro" id="IPR004013">
    <property type="entry name" value="PHP_dom"/>
</dbReference>
<evidence type="ECO:0000313" key="2">
    <source>
        <dbReference type="EMBL" id="HIU94442.1"/>
    </source>
</evidence>
<dbReference type="Pfam" id="PF02811">
    <property type="entry name" value="PHP"/>
    <property type="match status" value="1"/>
</dbReference>
<reference evidence="2" key="2">
    <citation type="journal article" date="2021" name="PeerJ">
        <title>Extensive microbial diversity within the chicken gut microbiome revealed by metagenomics and culture.</title>
        <authorList>
            <person name="Gilroy R."/>
            <person name="Ravi A."/>
            <person name="Getino M."/>
            <person name="Pursley I."/>
            <person name="Horton D.L."/>
            <person name="Alikhan N.F."/>
            <person name="Baker D."/>
            <person name="Gharbi K."/>
            <person name="Hall N."/>
            <person name="Watson M."/>
            <person name="Adriaenssens E.M."/>
            <person name="Foster-Nyarko E."/>
            <person name="Jarju S."/>
            <person name="Secka A."/>
            <person name="Antonio M."/>
            <person name="Oren A."/>
            <person name="Chaudhuri R.R."/>
            <person name="La Ragione R."/>
            <person name="Hildebrand F."/>
            <person name="Pallen M.J."/>
        </authorList>
    </citation>
    <scope>NUCLEOTIDE SEQUENCE</scope>
    <source>
        <strain evidence="2">ChiGjej2B2-16831</strain>
    </source>
</reference>
<dbReference type="EMBL" id="DVNZ01000146">
    <property type="protein sequence ID" value="HIU94442.1"/>
    <property type="molecule type" value="Genomic_DNA"/>
</dbReference>
<dbReference type="GO" id="GO:0004534">
    <property type="term" value="F:5'-3' RNA exonuclease activity"/>
    <property type="evidence" value="ECO:0007669"/>
    <property type="project" value="TreeGrafter"/>
</dbReference>
<reference evidence="2" key="1">
    <citation type="submission" date="2020-10" db="EMBL/GenBank/DDBJ databases">
        <authorList>
            <person name="Gilroy R."/>
        </authorList>
    </citation>
    <scope>NUCLEOTIDE SEQUENCE</scope>
    <source>
        <strain evidence="2">ChiGjej2B2-16831</strain>
    </source>
</reference>
<organism evidence="2 3">
    <name type="scientific">Candidatus Aphodomorpha intestinavium</name>
    <dbReference type="NCBI Taxonomy" id="2840672"/>
    <lineage>
        <taxon>Bacteria</taxon>
        <taxon>Bacillati</taxon>
        <taxon>Bacillota</taxon>
        <taxon>Clostridia</taxon>
        <taxon>Eubacteriales</taxon>
        <taxon>Candidatus Aphodomorpha</taxon>
    </lineage>
</organism>
<accession>A0A9D1N3H1</accession>
<evidence type="ECO:0000259" key="1">
    <source>
        <dbReference type="SMART" id="SM00481"/>
    </source>
</evidence>
<feature type="domain" description="Polymerase/histidinol phosphatase N-terminal" evidence="1">
    <location>
        <begin position="6"/>
        <end position="74"/>
    </location>
</feature>
<dbReference type="CDD" id="cd07432">
    <property type="entry name" value="PHP_HisPPase"/>
    <property type="match status" value="1"/>
</dbReference>
<sequence>MSGLRAELHIHSCLSPCADDDMTPADAAGMARLAGADVAALTDHNSAANCPAFFAACEAYGVVPVGGMELTTAEEIHLVCLFPTLAAAMDFDRAVRPHRMRVKNRPEVFGRQILMDAQERPCGEEPFLLPPATDLPLEAAAALVAAHGGAAYPAHIDRPSGGLLAILGGFPPRPRFAAAEVRDAAQLGALARRPDLAGVRLLTASDAHRLHEIGAAMAALPIEPGEDAAVRQALIALLGGG</sequence>
<dbReference type="InterPro" id="IPR052018">
    <property type="entry name" value="PHP_domain"/>
</dbReference>
<gene>
    <name evidence="2" type="ORF">IAD24_04710</name>
</gene>